<dbReference type="RefSeq" id="WP_255312911.1">
    <property type="nucleotide sequence ID" value="NZ_UGGQ01000006.1"/>
</dbReference>
<evidence type="ECO:0000256" key="1">
    <source>
        <dbReference type="ARBA" id="ARBA00023015"/>
    </source>
</evidence>
<dbReference type="PRINTS" id="PR00038">
    <property type="entry name" value="HTHLUXR"/>
</dbReference>
<proteinExistence type="predicted"/>
<dbReference type="SUPFAM" id="SSF46894">
    <property type="entry name" value="C-terminal effector domain of the bipartite response regulators"/>
    <property type="match status" value="1"/>
</dbReference>
<comment type="caution">
    <text evidence="5">The sequence shown here is derived from an EMBL/GenBank/DDBJ whole genome shotgun (WGS) entry which is preliminary data.</text>
</comment>
<dbReference type="PANTHER" id="PTHR44688">
    <property type="entry name" value="DNA-BINDING TRANSCRIPTIONAL ACTIVATOR DEVR_DOSR"/>
    <property type="match status" value="1"/>
</dbReference>
<dbReference type="Proteomes" id="UP000255284">
    <property type="component" value="Unassembled WGS sequence"/>
</dbReference>
<keyword evidence="2" id="KW-0238">DNA-binding</keyword>
<organism evidence="5 6">
    <name type="scientific">Mobiluncus mulieris</name>
    <dbReference type="NCBI Taxonomy" id="2052"/>
    <lineage>
        <taxon>Bacteria</taxon>
        <taxon>Bacillati</taxon>
        <taxon>Actinomycetota</taxon>
        <taxon>Actinomycetes</taxon>
        <taxon>Actinomycetales</taxon>
        <taxon>Actinomycetaceae</taxon>
        <taxon>Mobiluncus</taxon>
    </lineage>
</organism>
<keyword evidence="1" id="KW-0805">Transcription regulation</keyword>
<dbReference type="PROSITE" id="PS50043">
    <property type="entry name" value="HTH_LUXR_2"/>
    <property type="match status" value="1"/>
</dbReference>
<keyword evidence="3" id="KW-0804">Transcription</keyword>
<accession>A0A8G2HUK2</accession>
<evidence type="ECO:0000256" key="2">
    <source>
        <dbReference type="ARBA" id="ARBA00023125"/>
    </source>
</evidence>
<dbReference type="Pfam" id="PF00196">
    <property type="entry name" value="GerE"/>
    <property type="match status" value="1"/>
</dbReference>
<evidence type="ECO:0000259" key="4">
    <source>
        <dbReference type="PROSITE" id="PS50043"/>
    </source>
</evidence>
<evidence type="ECO:0000256" key="3">
    <source>
        <dbReference type="ARBA" id="ARBA00023163"/>
    </source>
</evidence>
<protein>
    <submittedName>
        <fullName evidence="5">Transcriptional regulator NarP</fullName>
    </submittedName>
</protein>
<dbReference type="GO" id="GO:0006355">
    <property type="term" value="P:regulation of DNA-templated transcription"/>
    <property type="evidence" value="ECO:0007669"/>
    <property type="project" value="InterPro"/>
</dbReference>
<gene>
    <name evidence="5" type="ORF">NCTC11819_02171</name>
</gene>
<evidence type="ECO:0000313" key="6">
    <source>
        <dbReference type="Proteomes" id="UP000255284"/>
    </source>
</evidence>
<dbReference type="AlphaFoldDB" id="A0A8G2HUK2"/>
<reference evidence="5 6" key="1">
    <citation type="submission" date="2018-06" db="EMBL/GenBank/DDBJ databases">
        <authorList>
            <consortium name="Pathogen Informatics"/>
            <person name="Doyle S."/>
        </authorList>
    </citation>
    <scope>NUCLEOTIDE SEQUENCE [LARGE SCALE GENOMIC DNA]</scope>
    <source>
        <strain evidence="5 6">NCTC11819</strain>
    </source>
</reference>
<dbReference type="GO" id="GO:0003677">
    <property type="term" value="F:DNA binding"/>
    <property type="evidence" value="ECO:0007669"/>
    <property type="project" value="UniProtKB-KW"/>
</dbReference>
<evidence type="ECO:0000313" key="5">
    <source>
        <dbReference type="EMBL" id="STO17577.1"/>
    </source>
</evidence>
<dbReference type="PANTHER" id="PTHR44688:SF16">
    <property type="entry name" value="DNA-BINDING TRANSCRIPTIONAL ACTIVATOR DEVR_DOSR"/>
    <property type="match status" value="1"/>
</dbReference>
<dbReference type="CDD" id="cd06170">
    <property type="entry name" value="LuxR_C_like"/>
    <property type="match status" value="1"/>
</dbReference>
<dbReference type="InterPro" id="IPR000792">
    <property type="entry name" value="Tscrpt_reg_LuxR_C"/>
</dbReference>
<dbReference type="Gene3D" id="1.10.10.10">
    <property type="entry name" value="Winged helix-like DNA-binding domain superfamily/Winged helix DNA-binding domain"/>
    <property type="match status" value="1"/>
</dbReference>
<name>A0A8G2HUK2_9ACTO</name>
<dbReference type="InterPro" id="IPR036388">
    <property type="entry name" value="WH-like_DNA-bd_sf"/>
</dbReference>
<dbReference type="SMART" id="SM00421">
    <property type="entry name" value="HTH_LUXR"/>
    <property type="match status" value="1"/>
</dbReference>
<dbReference type="InterPro" id="IPR016032">
    <property type="entry name" value="Sig_transdc_resp-reg_C-effctor"/>
</dbReference>
<sequence>MLQICATQERQVWQEALKGKSNAQIAKVMQSKESTIKTHMSAIMQKFSVRSRAELLVFSAKNGAIRE</sequence>
<feature type="domain" description="HTH luxR-type" evidence="4">
    <location>
        <begin position="1"/>
        <end position="63"/>
    </location>
</feature>
<dbReference type="EMBL" id="UGGQ01000006">
    <property type="protein sequence ID" value="STO17577.1"/>
    <property type="molecule type" value="Genomic_DNA"/>
</dbReference>